<comment type="subunit">
    <text evidence="13">Homodimer.</text>
</comment>
<dbReference type="PANTHER" id="PTHR34069:SF2">
    <property type="entry name" value="BETA-KETOACYL-[ACYL-CARRIER-PROTEIN] SYNTHASE III"/>
    <property type="match status" value="1"/>
</dbReference>
<dbReference type="GeneID" id="66797704"/>
<comment type="similarity">
    <text evidence="2 13">Belongs to the thiolase-like superfamily. FabH family.</text>
</comment>
<feature type="active site" evidence="13">
    <location>
        <position position="288"/>
    </location>
</feature>
<proteinExistence type="inferred from homology"/>
<comment type="pathway">
    <text evidence="1 13">Lipid metabolism; fatty acid biosynthesis.</text>
</comment>
<feature type="region of interest" description="ACP-binding" evidence="13">
    <location>
        <begin position="259"/>
        <end position="263"/>
    </location>
</feature>
<dbReference type="SUPFAM" id="SSF53901">
    <property type="entry name" value="Thiolase-like"/>
    <property type="match status" value="1"/>
</dbReference>
<evidence type="ECO:0000256" key="8">
    <source>
        <dbReference type="ARBA" id="ARBA00023098"/>
    </source>
</evidence>
<evidence type="ECO:0000256" key="13">
    <source>
        <dbReference type="HAMAP-Rule" id="MF_01815"/>
    </source>
</evidence>
<feature type="domain" description="Beta-ketoacyl-[acyl-carrier-protein] synthase III C-terminal" evidence="14">
    <location>
        <begin position="242"/>
        <end position="329"/>
    </location>
</feature>
<comment type="caution">
    <text evidence="16">The sequence shown here is derived from an EMBL/GenBank/DDBJ whole genome shotgun (WGS) entry which is preliminary data.</text>
</comment>
<feature type="active site" evidence="13">
    <location>
        <position position="118"/>
    </location>
</feature>
<dbReference type="GO" id="GO:0005737">
    <property type="term" value="C:cytoplasm"/>
    <property type="evidence" value="ECO:0007669"/>
    <property type="project" value="UniProtKB-SubCell"/>
</dbReference>
<dbReference type="UniPathway" id="UPA00094"/>
<dbReference type="InterPro" id="IPR016039">
    <property type="entry name" value="Thiolase-like"/>
</dbReference>
<name>A0A4Y8WQR8_9PORP</name>
<evidence type="ECO:0000256" key="3">
    <source>
        <dbReference type="ARBA" id="ARBA00012333"/>
    </source>
</evidence>
<reference evidence="16 17" key="1">
    <citation type="submission" date="2019-03" db="EMBL/GenBank/DDBJ databases">
        <title>Porphyromonas levii Isolated from the Uterus of Dairy Cows.</title>
        <authorList>
            <person name="Francis A.M."/>
        </authorList>
    </citation>
    <scope>NUCLEOTIDE SEQUENCE [LARGE SCALE GENOMIC DNA]</scope>
    <source>
        <strain evidence="16 17">AF5678</strain>
    </source>
</reference>
<evidence type="ECO:0000256" key="2">
    <source>
        <dbReference type="ARBA" id="ARBA00008642"/>
    </source>
</evidence>
<evidence type="ECO:0000256" key="10">
    <source>
        <dbReference type="ARBA" id="ARBA00023268"/>
    </source>
</evidence>
<dbReference type="STRING" id="1122973.GCA_000379925_01966"/>
<dbReference type="Gene3D" id="3.40.47.10">
    <property type="match status" value="1"/>
</dbReference>
<evidence type="ECO:0000313" key="17">
    <source>
        <dbReference type="Proteomes" id="UP000297225"/>
    </source>
</evidence>
<keyword evidence="5 13" id="KW-0444">Lipid biosynthesis</keyword>
<dbReference type="NCBIfam" id="TIGR00747">
    <property type="entry name" value="fabH"/>
    <property type="match status" value="1"/>
</dbReference>
<feature type="domain" description="Beta-ketoacyl-[acyl-carrier-protein] synthase III N-terminal" evidence="15">
    <location>
        <begin position="112"/>
        <end position="189"/>
    </location>
</feature>
<evidence type="ECO:0000313" key="16">
    <source>
        <dbReference type="EMBL" id="TFH95907.1"/>
    </source>
</evidence>
<evidence type="ECO:0000256" key="4">
    <source>
        <dbReference type="ARBA" id="ARBA00022490"/>
    </source>
</evidence>
<keyword evidence="10 13" id="KW-0511">Multifunctional enzyme</keyword>
<keyword evidence="4 13" id="KW-0963">Cytoplasm</keyword>
<comment type="domain">
    <text evidence="13">The last Arg residue of the ACP-binding site is essential for the weak association between ACP/AcpP and FabH.</text>
</comment>
<evidence type="ECO:0000256" key="6">
    <source>
        <dbReference type="ARBA" id="ARBA00022679"/>
    </source>
</evidence>
<comment type="catalytic activity">
    <reaction evidence="12">
        <text>malonyl-[ACP] + acetyl-CoA + H(+) = 3-oxobutanoyl-[ACP] + CO2 + CoA</text>
        <dbReference type="Rhea" id="RHEA:12080"/>
        <dbReference type="Rhea" id="RHEA-COMP:9623"/>
        <dbReference type="Rhea" id="RHEA-COMP:9625"/>
        <dbReference type="ChEBI" id="CHEBI:15378"/>
        <dbReference type="ChEBI" id="CHEBI:16526"/>
        <dbReference type="ChEBI" id="CHEBI:57287"/>
        <dbReference type="ChEBI" id="CHEBI:57288"/>
        <dbReference type="ChEBI" id="CHEBI:78449"/>
        <dbReference type="ChEBI" id="CHEBI:78450"/>
        <dbReference type="EC" id="2.3.1.180"/>
    </reaction>
    <physiologicalReaction direction="left-to-right" evidence="12">
        <dbReference type="Rhea" id="RHEA:12081"/>
    </physiologicalReaction>
</comment>
<dbReference type="OrthoDB" id="9815506at2"/>
<keyword evidence="7 13" id="KW-0276">Fatty acid metabolism</keyword>
<dbReference type="PANTHER" id="PTHR34069">
    <property type="entry name" value="3-OXOACYL-[ACYL-CARRIER-PROTEIN] SYNTHASE 3"/>
    <property type="match status" value="1"/>
</dbReference>
<keyword evidence="8 13" id="KW-0443">Lipid metabolism</keyword>
<evidence type="ECO:0000259" key="14">
    <source>
        <dbReference type="Pfam" id="PF08541"/>
    </source>
</evidence>
<dbReference type="EC" id="2.3.1.180" evidence="3 13"/>
<dbReference type="RefSeq" id="WP_018359192.1">
    <property type="nucleotide sequence ID" value="NZ_CP197400.1"/>
</dbReference>
<dbReference type="AlphaFoldDB" id="A0A4Y8WQR8"/>
<dbReference type="NCBIfam" id="NF006829">
    <property type="entry name" value="PRK09352.1"/>
    <property type="match status" value="1"/>
</dbReference>
<sequence>MEPNKRSAVITAVGGYVPEDVLSNDEIAQYLDTSDEWITTRVGIKERRVLKVPGAGSSYLGIRAVEDMLSRHNINKSEIDLVLCSSNTPDYQFPTTASIIARECGIDGVPCFDFQAACPGFLYGLQIARGFIESGVYKKVLLISAERMSAITDRTDRATLPLFGDGAGCALLEPTEDGMGIQDVILKNDNHGRDYLILRAGGSANPATEETVKARQHYVYQDGQKVFKSAVVQMGDCSVELMEKNGLTFEDIDWVVPHQANMRIIDATARRMGVSMDKVMVNIDKYGNTSSATIPLCLSEWENRLKKGDNLILTAFGAGFTWGSIWLKWGYDSK</sequence>
<dbReference type="Pfam" id="PF08541">
    <property type="entry name" value="ACP_syn_III_C"/>
    <property type="match status" value="1"/>
</dbReference>
<evidence type="ECO:0000256" key="9">
    <source>
        <dbReference type="ARBA" id="ARBA00023160"/>
    </source>
</evidence>
<keyword evidence="9 13" id="KW-0275">Fatty acid biosynthesis</keyword>
<keyword evidence="11 13" id="KW-0012">Acyltransferase</keyword>
<dbReference type="GO" id="GO:0006633">
    <property type="term" value="P:fatty acid biosynthetic process"/>
    <property type="evidence" value="ECO:0007669"/>
    <property type="project" value="UniProtKB-UniRule"/>
</dbReference>
<dbReference type="Pfam" id="PF08545">
    <property type="entry name" value="ACP_syn_III"/>
    <property type="match status" value="1"/>
</dbReference>
<keyword evidence="17" id="KW-1185">Reference proteome</keyword>
<dbReference type="InterPro" id="IPR013747">
    <property type="entry name" value="ACP_syn_III_C"/>
</dbReference>
<dbReference type="HAMAP" id="MF_01815">
    <property type="entry name" value="FabH"/>
    <property type="match status" value="1"/>
</dbReference>
<accession>A0A4Y8WQR8</accession>
<evidence type="ECO:0000256" key="7">
    <source>
        <dbReference type="ARBA" id="ARBA00022832"/>
    </source>
</evidence>
<dbReference type="InterPro" id="IPR013751">
    <property type="entry name" value="ACP_syn_III_N"/>
</dbReference>
<dbReference type="GO" id="GO:0044550">
    <property type="term" value="P:secondary metabolite biosynthetic process"/>
    <property type="evidence" value="ECO:0007669"/>
    <property type="project" value="TreeGrafter"/>
</dbReference>
<organism evidence="16 17">
    <name type="scientific">Porphyromonas levii</name>
    <dbReference type="NCBI Taxonomy" id="28114"/>
    <lineage>
        <taxon>Bacteria</taxon>
        <taxon>Pseudomonadati</taxon>
        <taxon>Bacteroidota</taxon>
        <taxon>Bacteroidia</taxon>
        <taxon>Bacteroidales</taxon>
        <taxon>Porphyromonadaceae</taxon>
        <taxon>Porphyromonas</taxon>
    </lineage>
</organism>
<protein>
    <recommendedName>
        <fullName evidence="3 13">Beta-ketoacyl-[acyl-carrier-protein] synthase III</fullName>
        <shortName evidence="13">Beta-ketoacyl-ACP synthase III</shortName>
        <shortName evidence="13">KAS III</shortName>
        <ecNumber evidence="3 13">2.3.1.180</ecNumber>
    </recommendedName>
    <alternativeName>
        <fullName evidence="13">3-oxoacyl-[acyl-carrier-protein] synthase 3</fullName>
    </alternativeName>
    <alternativeName>
        <fullName evidence="13">3-oxoacyl-[acyl-carrier-protein] synthase III</fullName>
    </alternativeName>
</protein>
<dbReference type="CDD" id="cd00830">
    <property type="entry name" value="KAS_III"/>
    <property type="match status" value="1"/>
</dbReference>
<evidence type="ECO:0000259" key="15">
    <source>
        <dbReference type="Pfam" id="PF08545"/>
    </source>
</evidence>
<dbReference type="InterPro" id="IPR004655">
    <property type="entry name" value="FabH"/>
</dbReference>
<dbReference type="GO" id="GO:0004315">
    <property type="term" value="F:3-oxoacyl-[acyl-carrier-protein] synthase activity"/>
    <property type="evidence" value="ECO:0007669"/>
    <property type="project" value="InterPro"/>
</dbReference>
<comment type="subcellular location">
    <subcellularLocation>
        <location evidence="13">Cytoplasm</location>
    </subcellularLocation>
</comment>
<gene>
    <name evidence="13" type="primary">fabH</name>
    <name evidence="16" type="ORF">E4P47_03425</name>
</gene>
<feature type="active site" evidence="13">
    <location>
        <position position="258"/>
    </location>
</feature>
<evidence type="ECO:0000256" key="11">
    <source>
        <dbReference type="ARBA" id="ARBA00023315"/>
    </source>
</evidence>
<dbReference type="FunFam" id="3.40.47.10:FF:000004">
    <property type="entry name" value="3-oxoacyl-[acyl-carrier-protein] synthase 3"/>
    <property type="match status" value="1"/>
</dbReference>
<dbReference type="GO" id="GO:0033818">
    <property type="term" value="F:beta-ketoacyl-acyl-carrier-protein synthase III activity"/>
    <property type="evidence" value="ECO:0007669"/>
    <property type="project" value="UniProtKB-UniRule"/>
</dbReference>
<evidence type="ECO:0000256" key="1">
    <source>
        <dbReference type="ARBA" id="ARBA00005194"/>
    </source>
</evidence>
<evidence type="ECO:0000256" key="12">
    <source>
        <dbReference type="ARBA" id="ARBA00051096"/>
    </source>
</evidence>
<dbReference type="Proteomes" id="UP000297225">
    <property type="component" value="Unassembled WGS sequence"/>
</dbReference>
<evidence type="ECO:0000256" key="5">
    <source>
        <dbReference type="ARBA" id="ARBA00022516"/>
    </source>
</evidence>
<dbReference type="EMBL" id="SPNC01000034">
    <property type="protein sequence ID" value="TFH95907.1"/>
    <property type="molecule type" value="Genomic_DNA"/>
</dbReference>
<comment type="function">
    <text evidence="13">Catalyzes the condensation reaction of fatty acid synthesis by the addition to an acyl acceptor of two carbons from malonyl-ACP. Catalyzes the first condensation reaction which initiates fatty acid synthesis and may therefore play a role in governing the total rate of fatty acid production. Possesses both acetoacetyl-ACP synthase and acetyl transacylase activities. Its substrate specificity determines the biosynthesis of branched-chain and/or straight-chain of fatty acids.</text>
</comment>
<keyword evidence="6 13" id="KW-0808">Transferase</keyword>